<sequence length="141" mass="15263">MSLRAGARLDLDDAAQELYQLNVMSGRIAGALLATVTGVLTATYALQPALQEQQRKRFEEEHSKANNDSPPVQAPSETAQQAGGNAQLDIRETKDAISEPPKAAPSSWSSISRWVWPSNVEEKSPDPPERTPPANSQQGRS</sequence>
<feature type="compositionally biased region" description="Polar residues" evidence="1">
    <location>
        <begin position="66"/>
        <end position="84"/>
    </location>
</feature>
<dbReference type="EMBL" id="MU004186">
    <property type="protein sequence ID" value="KAF2497762.1"/>
    <property type="molecule type" value="Genomic_DNA"/>
</dbReference>
<proteinExistence type="predicted"/>
<gene>
    <name evidence="2" type="ORF">BU16DRAFT_324871</name>
</gene>
<organism evidence="2 3">
    <name type="scientific">Lophium mytilinum</name>
    <dbReference type="NCBI Taxonomy" id="390894"/>
    <lineage>
        <taxon>Eukaryota</taxon>
        <taxon>Fungi</taxon>
        <taxon>Dikarya</taxon>
        <taxon>Ascomycota</taxon>
        <taxon>Pezizomycotina</taxon>
        <taxon>Dothideomycetes</taxon>
        <taxon>Pleosporomycetidae</taxon>
        <taxon>Mytilinidiales</taxon>
        <taxon>Mytilinidiaceae</taxon>
        <taxon>Lophium</taxon>
    </lineage>
</organism>
<evidence type="ECO:0000313" key="3">
    <source>
        <dbReference type="Proteomes" id="UP000799750"/>
    </source>
</evidence>
<reference evidence="2" key="1">
    <citation type="journal article" date="2020" name="Stud. Mycol.">
        <title>101 Dothideomycetes genomes: a test case for predicting lifestyles and emergence of pathogens.</title>
        <authorList>
            <person name="Haridas S."/>
            <person name="Albert R."/>
            <person name="Binder M."/>
            <person name="Bloem J."/>
            <person name="Labutti K."/>
            <person name="Salamov A."/>
            <person name="Andreopoulos B."/>
            <person name="Baker S."/>
            <person name="Barry K."/>
            <person name="Bills G."/>
            <person name="Bluhm B."/>
            <person name="Cannon C."/>
            <person name="Castanera R."/>
            <person name="Culley D."/>
            <person name="Daum C."/>
            <person name="Ezra D."/>
            <person name="Gonzalez J."/>
            <person name="Henrissat B."/>
            <person name="Kuo A."/>
            <person name="Liang C."/>
            <person name="Lipzen A."/>
            <person name="Lutzoni F."/>
            <person name="Magnuson J."/>
            <person name="Mondo S."/>
            <person name="Nolan M."/>
            <person name="Ohm R."/>
            <person name="Pangilinan J."/>
            <person name="Park H.-J."/>
            <person name="Ramirez L."/>
            <person name="Alfaro M."/>
            <person name="Sun H."/>
            <person name="Tritt A."/>
            <person name="Yoshinaga Y."/>
            <person name="Zwiers L.-H."/>
            <person name="Turgeon B."/>
            <person name="Goodwin S."/>
            <person name="Spatafora J."/>
            <person name="Crous P."/>
            <person name="Grigoriev I."/>
        </authorList>
    </citation>
    <scope>NUCLEOTIDE SEQUENCE</scope>
    <source>
        <strain evidence="2">CBS 269.34</strain>
    </source>
</reference>
<name>A0A6A6R080_9PEZI</name>
<dbReference type="InterPro" id="IPR000540">
    <property type="entry name" value="Flag_MotA_CS"/>
</dbReference>
<feature type="compositionally biased region" description="Basic and acidic residues" evidence="1">
    <location>
        <begin position="53"/>
        <end position="65"/>
    </location>
</feature>
<dbReference type="Proteomes" id="UP000799750">
    <property type="component" value="Unassembled WGS sequence"/>
</dbReference>
<dbReference type="InterPro" id="IPR057394">
    <property type="entry name" value="PIGBOS1"/>
</dbReference>
<feature type="region of interest" description="Disordered" evidence="1">
    <location>
        <begin position="51"/>
        <end position="141"/>
    </location>
</feature>
<evidence type="ECO:0000313" key="2">
    <source>
        <dbReference type="EMBL" id="KAF2497762.1"/>
    </source>
</evidence>
<feature type="compositionally biased region" description="Basic and acidic residues" evidence="1">
    <location>
        <begin position="120"/>
        <end position="129"/>
    </location>
</feature>
<dbReference type="Pfam" id="PF23670">
    <property type="entry name" value="PIGBOS1"/>
    <property type="match status" value="1"/>
</dbReference>
<accession>A0A6A6R080</accession>
<dbReference type="PROSITE" id="PS01307">
    <property type="entry name" value="MOTA"/>
    <property type="match status" value="1"/>
</dbReference>
<dbReference type="OrthoDB" id="10422472at2759"/>
<protein>
    <submittedName>
        <fullName evidence="2">Uncharacterized protein</fullName>
    </submittedName>
</protein>
<dbReference type="AlphaFoldDB" id="A0A6A6R080"/>
<keyword evidence="3" id="KW-1185">Reference proteome</keyword>
<evidence type="ECO:0000256" key="1">
    <source>
        <dbReference type="SAM" id="MobiDB-lite"/>
    </source>
</evidence>